<gene>
    <name evidence="1" type="ORF">CICLE_v10006744mg</name>
</gene>
<dbReference type="EMBL" id="KI537036">
    <property type="protein sequence ID" value="ESR34788.1"/>
    <property type="molecule type" value="Genomic_DNA"/>
</dbReference>
<keyword evidence="2" id="KW-1185">Reference proteome</keyword>
<name>V4RKV4_CITCL</name>
<accession>V4RKV4</accession>
<sequence length="103" mass="12036">SSKEIRTSPKKARDFNNANESYRIKNAINKVSDVLKFDTRCAPKRFEKMVSNFTKNQNKAIQEIRFGIVAKMRCGRLERTLWSKLVDCFNVKKNTKKIHGKEI</sequence>
<reference evidence="1 2" key="1">
    <citation type="submission" date="2013-10" db="EMBL/GenBank/DDBJ databases">
        <authorList>
            <consortium name="International Citrus Genome Consortium"/>
            <person name="Jenkins J."/>
            <person name="Schmutz J."/>
            <person name="Prochnik S."/>
            <person name="Rokhsar D."/>
            <person name="Gmitter F."/>
            <person name="Ollitrault P."/>
            <person name="Machado M."/>
            <person name="Talon M."/>
            <person name="Wincker P."/>
            <person name="Jaillon O."/>
            <person name="Morgante M."/>
        </authorList>
    </citation>
    <scope>NUCLEOTIDE SEQUENCE</scope>
    <source>
        <strain evidence="2">cv. Clemenules</strain>
    </source>
</reference>
<evidence type="ECO:0000313" key="1">
    <source>
        <dbReference type="EMBL" id="ESR34788.1"/>
    </source>
</evidence>
<protein>
    <submittedName>
        <fullName evidence="1">Uncharacterized protein</fullName>
    </submittedName>
</protein>
<organism evidence="1 2">
    <name type="scientific">Citrus clementina</name>
    <name type="common">Clementine</name>
    <name type="synonym">Citrus deliciosa x Citrus sinensis</name>
    <dbReference type="NCBI Taxonomy" id="85681"/>
    <lineage>
        <taxon>Eukaryota</taxon>
        <taxon>Viridiplantae</taxon>
        <taxon>Streptophyta</taxon>
        <taxon>Embryophyta</taxon>
        <taxon>Tracheophyta</taxon>
        <taxon>Spermatophyta</taxon>
        <taxon>Magnoliopsida</taxon>
        <taxon>eudicotyledons</taxon>
        <taxon>Gunneridae</taxon>
        <taxon>Pentapetalae</taxon>
        <taxon>rosids</taxon>
        <taxon>malvids</taxon>
        <taxon>Sapindales</taxon>
        <taxon>Rutaceae</taxon>
        <taxon>Aurantioideae</taxon>
        <taxon>Citrus</taxon>
    </lineage>
</organism>
<dbReference type="Gramene" id="ESR34788">
    <property type="protein sequence ID" value="ESR34788"/>
    <property type="gene ID" value="CICLE_v10006744mg"/>
</dbReference>
<evidence type="ECO:0000313" key="2">
    <source>
        <dbReference type="Proteomes" id="UP000030687"/>
    </source>
</evidence>
<proteinExistence type="predicted"/>
<dbReference type="KEGG" id="cic:CICLE_v10006744mg"/>
<dbReference type="Proteomes" id="UP000030687">
    <property type="component" value="Unassembled WGS sequence"/>
</dbReference>
<dbReference type="AlphaFoldDB" id="V4RKV4"/>
<feature type="non-terminal residue" evidence="1">
    <location>
        <position position="1"/>
    </location>
</feature>
<dbReference type="InParanoid" id="V4RKV4"/>